<comment type="similarity">
    <text evidence="1 2">Belongs to the BioY family.</text>
</comment>
<dbReference type="PIRSF" id="PIRSF016661">
    <property type="entry name" value="BioY"/>
    <property type="match status" value="1"/>
</dbReference>
<reference evidence="4 5" key="1">
    <citation type="journal article" date="2003" name="Genome Res.">
        <title>Comparative complete genome sequence analysis of the amino acid replacements responsible for the thermostability of Corynebacterium efficiens.</title>
        <authorList>
            <person name="Nishio Y."/>
            <person name="Nakamura Y."/>
            <person name="Kawarabayasi Y."/>
            <person name="Usuda Y."/>
            <person name="Kimura E."/>
            <person name="Sugimoto S."/>
            <person name="Matsui K."/>
            <person name="Yamagishi A."/>
            <person name="Kikuchi H."/>
            <person name="Ikeo K."/>
            <person name="Gojobori T."/>
        </authorList>
    </citation>
    <scope>NUCLEOTIDE SEQUENCE [LARGE SCALE GENOMIC DNA]</scope>
    <source>
        <strain evidence="5">DSM 44549 / YS-314 / AJ 12310 / JCM 11189 / NBRC 100395</strain>
    </source>
</reference>
<keyword evidence="5" id="KW-1185">Reference proteome</keyword>
<feature type="transmembrane region" description="Helical" evidence="3">
    <location>
        <begin position="109"/>
        <end position="134"/>
    </location>
</feature>
<keyword evidence="2" id="KW-1003">Cell membrane</keyword>
<dbReference type="AlphaFoldDB" id="Q8FPD1"/>
<keyword evidence="3" id="KW-0812">Transmembrane</keyword>
<feature type="transmembrane region" description="Helical" evidence="3">
    <location>
        <begin position="38"/>
        <end position="56"/>
    </location>
</feature>
<dbReference type="HOGENOM" id="CLU_077931_0_0_11"/>
<feature type="transmembrane region" description="Helical" evidence="3">
    <location>
        <begin position="191"/>
        <end position="208"/>
    </location>
</feature>
<accession>Q8FPD1</accession>
<evidence type="ECO:0000256" key="3">
    <source>
        <dbReference type="SAM" id="Phobius"/>
    </source>
</evidence>
<comment type="subcellular location">
    <subcellularLocation>
        <location evidence="2">Cell membrane</location>
        <topology evidence="2">Multi-pass membrane protein</topology>
    </subcellularLocation>
</comment>
<dbReference type="Gene3D" id="1.10.1760.20">
    <property type="match status" value="1"/>
</dbReference>
<evidence type="ECO:0000313" key="4">
    <source>
        <dbReference type="EMBL" id="BAC18661.1"/>
    </source>
</evidence>
<dbReference type="GO" id="GO:0005886">
    <property type="term" value="C:plasma membrane"/>
    <property type="evidence" value="ECO:0007669"/>
    <property type="project" value="UniProtKB-SubCell"/>
</dbReference>
<dbReference type="KEGG" id="cef:CE1851"/>
<dbReference type="PANTHER" id="PTHR34295:SF1">
    <property type="entry name" value="BIOTIN TRANSPORTER BIOY"/>
    <property type="match status" value="1"/>
</dbReference>
<feature type="transmembrane region" description="Helical" evidence="3">
    <location>
        <begin position="62"/>
        <end position="79"/>
    </location>
</feature>
<dbReference type="STRING" id="196164.gene:10742279"/>
<keyword evidence="2" id="KW-0813">Transport</keyword>
<keyword evidence="2 3" id="KW-0472">Membrane</keyword>
<dbReference type="Pfam" id="PF02632">
    <property type="entry name" value="BioY"/>
    <property type="match status" value="1"/>
</dbReference>
<protein>
    <recommendedName>
        <fullName evidence="2">Biotin transporter</fullName>
    </recommendedName>
</protein>
<feature type="transmembrane region" description="Helical" evidence="3">
    <location>
        <begin position="86"/>
        <end position="103"/>
    </location>
</feature>
<dbReference type="EMBL" id="BA000035">
    <property type="protein sequence ID" value="BAC18661.1"/>
    <property type="molecule type" value="Genomic_DNA"/>
</dbReference>
<feature type="transmembrane region" description="Helical" evidence="3">
    <location>
        <begin position="146"/>
        <end position="171"/>
    </location>
</feature>
<sequence>MLNGVQLYTMSMHTDTSPAPARPEQSSRGSSRNRLQDLALIAVFAALIIVLAFVQIPVGTAGVPIVLQNAAVVLAGLVLGPRRGFLAVLLFLALGMIGLPVLAGGRTTIAALAGITVGYIVGYLISAFITGLIAYRAPRKRGIGMFAVFGLAALAGLATQYLSGIVGMVLRGGLSFAEATLAQVPFILPDLGKFALMVAIAAGVHAAIPDLRRRGH</sequence>
<keyword evidence="3" id="KW-1133">Transmembrane helix</keyword>
<evidence type="ECO:0000256" key="1">
    <source>
        <dbReference type="ARBA" id="ARBA00010692"/>
    </source>
</evidence>
<dbReference type="PANTHER" id="PTHR34295">
    <property type="entry name" value="BIOTIN TRANSPORTER BIOY"/>
    <property type="match status" value="1"/>
</dbReference>
<evidence type="ECO:0000256" key="2">
    <source>
        <dbReference type="PIRNR" id="PIRNR016661"/>
    </source>
</evidence>
<organism evidence="4 5">
    <name type="scientific">Corynebacterium efficiens (strain DSM 44549 / YS-314 / AJ 12310 / JCM 11189 / NBRC 100395)</name>
    <dbReference type="NCBI Taxonomy" id="196164"/>
    <lineage>
        <taxon>Bacteria</taxon>
        <taxon>Bacillati</taxon>
        <taxon>Actinomycetota</taxon>
        <taxon>Actinomycetes</taxon>
        <taxon>Mycobacteriales</taxon>
        <taxon>Corynebacteriaceae</taxon>
        <taxon>Corynebacterium</taxon>
    </lineage>
</organism>
<dbReference type="eggNOG" id="COG1268">
    <property type="taxonomic scope" value="Bacteria"/>
</dbReference>
<name>Q8FPD1_COREF</name>
<dbReference type="GO" id="GO:0015225">
    <property type="term" value="F:biotin transmembrane transporter activity"/>
    <property type="evidence" value="ECO:0007669"/>
    <property type="project" value="UniProtKB-UniRule"/>
</dbReference>
<dbReference type="InterPro" id="IPR003784">
    <property type="entry name" value="BioY"/>
</dbReference>
<proteinExistence type="inferred from homology"/>
<evidence type="ECO:0000313" key="5">
    <source>
        <dbReference type="Proteomes" id="UP000001409"/>
    </source>
</evidence>
<dbReference type="Proteomes" id="UP000001409">
    <property type="component" value="Chromosome"/>
</dbReference>